<accession>A0A9N9BFX9</accession>
<reference evidence="2" key="1">
    <citation type="submission" date="2021-06" db="EMBL/GenBank/DDBJ databases">
        <authorList>
            <person name="Kallberg Y."/>
            <person name="Tangrot J."/>
            <person name="Rosling A."/>
        </authorList>
    </citation>
    <scope>NUCLEOTIDE SEQUENCE</scope>
    <source>
        <strain evidence="2">CL551</strain>
    </source>
</reference>
<dbReference type="OrthoDB" id="66510at2759"/>
<proteinExistence type="predicted"/>
<feature type="compositionally biased region" description="Polar residues" evidence="1">
    <location>
        <begin position="75"/>
        <end position="89"/>
    </location>
</feature>
<dbReference type="EMBL" id="CAJVPV010003918">
    <property type="protein sequence ID" value="CAG8562522.1"/>
    <property type="molecule type" value="Genomic_DNA"/>
</dbReference>
<feature type="non-terminal residue" evidence="2">
    <location>
        <position position="609"/>
    </location>
</feature>
<name>A0A9N9BFX9_9GLOM</name>
<evidence type="ECO:0000313" key="3">
    <source>
        <dbReference type="Proteomes" id="UP000789342"/>
    </source>
</evidence>
<feature type="region of interest" description="Disordered" evidence="1">
    <location>
        <begin position="75"/>
        <end position="113"/>
    </location>
</feature>
<organism evidence="2 3">
    <name type="scientific">Acaulospora morrowiae</name>
    <dbReference type="NCBI Taxonomy" id="94023"/>
    <lineage>
        <taxon>Eukaryota</taxon>
        <taxon>Fungi</taxon>
        <taxon>Fungi incertae sedis</taxon>
        <taxon>Mucoromycota</taxon>
        <taxon>Glomeromycotina</taxon>
        <taxon>Glomeromycetes</taxon>
        <taxon>Diversisporales</taxon>
        <taxon>Acaulosporaceae</taxon>
        <taxon>Acaulospora</taxon>
    </lineage>
</organism>
<protein>
    <submittedName>
        <fullName evidence="2">5489_t:CDS:1</fullName>
    </submittedName>
</protein>
<evidence type="ECO:0000256" key="1">
    <source>
        <dbReference type="SAM" id="MobiDB-lite"/>
    </source>
</evidence>
<keyword evidence="3" id="KW-1185">Reference proteome</keyword>
<feature type="compositionally biased region" description="Basic and acidic residues" evidence="1">
    <location>
        <begin position="93"/>
        <end position="113"/>
    </location>
</feature>
<sequence>MATAELTKRSKAKRRSMPENIGRPTNLLEESEGNTSTMPPTLSPLQLEDSDHHILDLLLNEDFSDVDLGLTQPLTQTASAPREGNNSNEEVSELSKELNEEFQGSEEHSEFNSGKEEINNALVSQDVIESLTAVKNVGLLALDSLLRQIVSEQTSITTSAIQNSSNTARSDTWRRRYSFSHTLTSTNNSKLNDSSSENRDSWIRSQLLADIAHNATKLGTNGEMQQMEPRRSDIATINTIKCQLDSNSPLVPNDDYSLACTLATLLGYLYRILELCQPEKTRPSVDTSNSQNVDAILQDVTNEDEIYSTLHKEVTILQNRHVSLILNDNIADERLTTWNEIDHLMEVVASLCRDRFNLDPPPKYSYDFEEGVSIDPPIYSSLDSDIKLNNEKTQRDLENVISAIDRVYHVMPQLNNQRVELNSRQKKELTAATLSNAIQKLSRGRLEDQRAESLSITKYQTLNHLVDQINKAAERSLSDQRVELSPNQVRHFDTIKLNDIIERLEKNRMTNQDWHSPEQLLVQDLTRLTNELTKTSHPAYASQRYQLSPSKEKDMFMNSVIKRVEKLQSYRMIDQDADSPRERREKAWKEIETIIDKQQNSSMSNQRAT</sequence>
<feature type="compositionally biased region" description="Polar residues" evidence="1">
    <location>
        <begin position="33"/>
        <end position="44"/>
    </location>
</feature>
<dbReference type="AlphaFoldDB" id="A0A9N9BFX9"/>
<dbReference type="Proteomes" id="UP000789342">
    <property type="component" value="Unassembled WGS sequence"/>
</dbReference>
<evidence type="ECO:0000313" key="2">
    <source>
        <dbReference type="EMBL" id="CAG8562522.1"/>
    </source>
</evidence>
<feature type="region of interest" description="Disordered" evidence="1">
    <location>
        <begin position="1"/>
        <end position="46"/>
    </location>
</feature>
<gene>
    <name evidence="2" type="ORF">AMORRO_LOCUS6087</name>
</gene>
<comment type="caution">
    <text evidence="2">The sequence shown here is derived from an EMBL/GenBank/DDBJ whole genome shotgun (WGS) entry which is preliminary data.</text>
</comment>